<dbReference type="Proteomes" id="UP000659496">
    <property type="component" value="Unassembled WGS sequence"/>
</dbReference>
<dbReference type="RefSeq" id="WP_191689173.1">
    <property type="nucleotide sequence ID" value="NZ_JACSQY010000003.1"/>
</dbReference>
<evidence type="ECO:0000256" key="1">
    <source>
        <dbReference type="SAM" id="Phobius"/>
    </source>
</evidence>
<keyword evidence="1" id="KW-1133">Transmembrane helix</keyword>
<keyword evidence="1" id="KW-0472">Membrane</keyword>
<evidence type="ECO:0000313" key="2">
    <source>
        <dbReference type="EMBL" id="MBD7908043.1"/>
    </source>
</evidence>
<keyword evidence="1" id="KW-0812">Transmembrane</keyword>
<sequence length="64" mass="7616">MTKNGCKYVIVLFALLTFYQWIATPEIRWSNNIGISSLAFFIFLLVEWADQRYGWKKSKHERVS</sequence>
<accession>A0ABR8PIR3</accession>
<comment type="caution">
    <text evidence="2">The sequence shown here is derived from an EMBL/GenBank/DDBJ whole genome shotgun (WGS) entry which is preliminary data.</text>
</comment>
<name>A0ABR8PIR3_9BACL</name>
<proteinExistence type="predicted"/>
<keyword evidence="3" id="KW-1185">Reference proteome</keyword>
<feature type="transmembrane region" description="Helical" evidence="1">
    <location>
        <begin position="7"/>
        <end position="23"/>
    </location>
</feature>
<feature type="transmembrane region" description="Helical" evidence="1">
    <location>
        <begin position="29"/>
        <end position="49"/>
    </location>
</feature>
<protein>
    <submittedName>
        <fullName evidence="2">Uncharacterized protein</fullName>
    </submittedName>
</protein>
<gene>
    <name evidence="2" type="ORF">H9659_06870</name>
</gene>
<dbReference type="EMBL" id="JACSQY010000003">
    <property type="protein sequence ID" value="MBD7908043.1"/>
    <property type="molecule type" value="Genomic_DNA"/>
</dbReference>
<reference evidence="2 3" key="1">
    <citation type="submission" date="2020-08" db="EMBL/GenBank/DDBJ databases">
        <title>A Genomic Blueprint of the Chicken Gut Microbiome.</title>
        <authorList>
            <person name="Gilroy R."/>
            <person name="Ravi A."/>
            <person name="Getino M."/>
            <person name="Pursley I."/>
            <person name="Horton D.L."/>
            <person name="Alikhan N.-F."/>
            <person name="Baker D."/>
            <person name="Gharbi K."/>
            <person name="Hall N."/>
            <person name="Watson M."/>
            <person name="Adriaenssens E.M."/>
            <person name="Foster-Nyarko E."/>
            <person name="Jarju S."/>
            <person name="Secka A."/>
            <person name="Antonio M."/>
            <person name="Oren A."/>
            <person name="Chaudhuri R."/>
            <person name="La Ragione R.M."/>
            <person name="Hildebrand F."/>
            <person name="Pallen M.J."/>
        </authorList>
    </citation>
    <scope>NUCLEOTIDE SEQUENCE [LARGE SCALE GENOMIC DNA]</scope>
    <source>
        <strain evidence="2 3">Sa3CUA8</strain>
    </source>
</reference>
<evidence type="ECO:0000313" key="3">
    <source>
        <dbReference type="Proteomes" id="UP000659496"/>
    </source>
</evidence>
<organism evidence="2 3">
    <name type="scientific">Sporosarcina gallistercoris</name>
    <dbReference type="NCBI Taxonomy" id="2762245"/>
    <lineage>
        <taxon>Bacteria</taxon>
        <taxon>Bacillati</taxon>
        <taxon>Bacillota</taxon>
        <taxon>Bacilli</taxon>
        <taxon>Bacillales</taxon>
        <taxon>Caryophanaceae</taxon>
        <taxon>Sporosarcina</taxon>
    </lineage>
</organism>